<evidence type="ECO:0000256" key="7">
    <source>
        <dbReference type="ARBA" id="ARBA00023002"/>
    </source>
</evidence>
<dbReference type="InterPro" id="IPR013786">
    <property type="entry name" value="AcylCoA_DH/ox_N"/>
</dbReference>
<feature type="domain" description="Acyl-CoA dehydrogenase/oxidase N-terminal" evidence="12">
    <location>
        <begin position="101"/>
        <end position="194"/>
    </location>
</feature>
<dbReference type="SUPFAM" id="SSF56645">
    <property type="entry name" value="Acyl-CoA dehydrogenase NM domain-like"/>
    <property type="match status" value="1"/>
</dbReference>
<keyword evidence="8" id="KW-0496">Mitochondrion</keyword>
<dbReference type="AlphaFoldDB" id="A0A0L0CDI0"/>
<evidence type="ECO:0000256" key="6">
    <source>
        <dbReference type="ARBA" id="ARBA00022946"/>
    </source>
</evidence>
<feature type="domain" description="Acyl-CoA dehydrogenase/oxidase C-terminal" evidence="10">
    <location>
        <begin position="317"/>
        <end position="447"/>
    </location>
</feature>
<dbReference type="Pfam" id="PF00441">
    <property type="entry name" value="Acyl-CoA_dh_1"/>
    <property type="match status" value="1"/>
</dbReference>
<evidence type="ECO:0000313" key="14">
    <source>
        <dbReference type="EMBL" id="KNC29529.1"/>
    </source>
</evidence>
<keyword evidence="7 9" id="KW-0560">Oxidoreductase</keyword>
<dbReference type="OrthoDB" id="354at2759"/>
<evidence type="ECO:0000256" key="2">
    <source>
        <dbReference type="ARBA" id="ARBA00004173"/>
    </source>
</evidence>
<feature type="domain" description="Acyl-CoA oxidase/dehydrogenase middle" evidence="11">
    <location>
        <begin position="214"/>
        <end position="303"/>
    </location>
</feature>
<evidence type="ECO:0000256" key="9">
    <source>
        <dbReference type="RuleBase" id="RU362125"/>
    </source>
</evidence>
<dbReference type="Proteomes" id="UP000037069">
    <property type="component" value="Unassembled WGS sequence"/>
</dbReference>
<comment type="subcellular location">
    <subcellularLocation>
        <location evidence="2">Mitochondrion</location>
    </subcellularLocation>
</comment>
<evidence type="ECO:0000256" key="4">
    <source>
        <dbReference type="ARBA" id="ARBA00022630"/>
    </source>
</evidence>
<reference evidence="14 15" key="1">
    <citation type="journal article" date="2015" name="Nat. Commun.">
        <title>Lucilia cuprina genome unlocks parasitic fly biology to underpin future interventions.</title>
        <authorList>
            <person name="Anstead C.A."/>
            <person name="Korhonen P.K."/>
            <person name="Young N.D."/>
            <person name="Hall R.S."/>
            <person name="Jex A.R."/>
            <person name="Murali S.C."/>
            <person name="Hughes D.S."/>
            <person name="Lee S.F."/>
            <person name="Perry T."/>
            <person name="Stroehlein A.J."/>
            <person name="Ansell B.R."/>
            <person name="Breugelmans B."/>
            <person name="Hofmann A."/>
            <person name="Qu J."/>
            <person name="Dugan S."/>
            <person name="Lee S.L."/>
            <person name="Chao H."/>
            <person name="Dinh H."/>
            <person name="Han Y."/>
            <person name="Doddapaneni H.V."/>
            <person name="Worley K.C."/>
            <person name="Muzny D.M."/>
            <person name="Ioannidis P."/>
            <person name="Waterhouse R.M."/>
            <person name="Zdobnov E.M."/>
            <person name="James P.J."/>
            <person name="Bagnall N.H."/>
            <person name="Kotze A.C."/>
            <person name="Gibbs R.A."/>
            <person name="Richards S."/>
            <person name="Batterham P."/>
            <person name="Gasser R.B."/>
        </authorList>
    </citation>
    <scope>NUCLEOTIDE SEQUENCE [LARGE SCALE GENOMIC DNA]</scope>
    <source>
        <strain evidence="14 15">LS</strain>
        <tissue evidence="14">Full body</tissue>
    </source>
</reference>
<keyword evidence="5 9" id="KW-0274">FAD</keyword>
<dbReference type="OMA" id="IYAMWAS"/>
<evidence type="ECO:0000259" key="10">
    <source>
        <dbReference type="Pfam" id="PF00441"/>
    </source>
</evidence>
<dbReference type="GO" id="GO:0003995">
    <property type="term" value="F:acyl-CoA dehydrogenase activity"/>
    <property type="evidence" value="ECO:0007669"/>
    <property type="project" value="TreeGrafter"/>
</dbReference>
<dbReference type="InterPro" id="IPR009100">
    <property type="entry name" value="AcylCoA_DH/oxidase_NM_dom_sf"/>
</dbReference>
<dbReference type="InterPro" id="IPR037069">
    <property type="entry name" value="AcylCoA_DH/ox_N_sf"/>
</dbReference>
<evidence type="ECO:0000256" key="3">
    <source>
        <dbReference type="ARBA" id="ARBA00009347"/>
    </source>
</evidence>
<dbReference type="InterPro" id="IPR036250">
    <property type="entry name" value="AcylCo_DH-like_C"/>
</dbReference>
<keyword evidence="6" id="KW-0809">Transit peptide</keyword>
<evidence type="ECO:0000313" key="15">
    <source>
        <dbReference type="Proteomes" id="UP000037069"/>
    </source>
</evidence>
<dbReference type="EMBL" id="JRES01000655">
    <property type="protein sequence ID" value="KNC29529.1"/>
    <property type="molecule type" value="Genomic_DNA"/>
</dbReference>
<gene>
    <name evidence="14" type="ORF">FF38_11578</name>
</gene>
<organism evidence="14 15">
    <name type="scientific">Lucilia cuprina</name>
    <name type="common">Green bottle fly</name>
    <name type="synonym">Australian sheep blowfly</name>
    <dbReference type="NCBI Taxonomy" id="7375"/>
    <lineage>
        <taxon>Eukaryota</taxon>
        <taxon>Metazoa</taxon>
        <taxon>Ecdysozoa</taxon>
        <taxon>Arthropoda</taxon>
        <taxon>Hexapoda</taxon>
        <taxon>Insecta</taxon>
        <taxon>Pterygota</taxon>
        <taxon>Neoptera</taxon>
        <taxon>Endopterygota</taxon>
        <taxon>Diptera</taxon>
        <taxon>Brachycera</taxon>
        <taxon>Muscomorpha</taxon>
        <taxon>Oestroidea</taxon>
        <taxon>Calliphoridae</taxon>
        <taxon>Luciliinae</taxon>
        <taxon>Lucilia</taxon>
    </lineage>
</organism>
<dbReference type="SUPFAM" id="SSF47203">
    <property type="entry name" value="Acyl-CoA dehydrogenase C-terminal domain-like"/>
    <property type="match status" value="2"/>
</dbReference>
<accession>A0A0L0CDI0</accession>
<keyword evidence="4 9" id="KW-0285">Flavoprotein</keyword>
<evidence type="ECO:0000259" key="13">
    <source>
        <dbReference type="Pfam" id="PF21343"/>
    </source>
</evidence>
<evidence type="ECO:0000256" key="8">
    <source>
        <dbReference type="ARBA" id="ARBA00023128"/>
    </source>
</evidence>
<sequence length="646" mass="71550">MLNINKSKSFFNKTSFSLIKRCASNYKSFGSQATSSSITDAPGHEEQVAEQPSSKLPARLPLVKNFFVGLVDNELLAYPEVINREDMARLQNELLPLKNFFAEDFDSQKASATHTMPADLADNLKQLGLYGANVSLDFDGKGWGYSESLMASEPESQATEVALGLLGHRSIIDIIQEKGSPEQKQRFLPKLANGSLVASEAIYEWEAAEDEFFHTKAQQEVESHSWVLNGSKAFVVSPPKTSDASQLFLIVAQTQKANIQNEAGRSTTIFLIDSSTPGVKLGERHQTLGCKATTTQTLTLENVRVSDSCVLGHAHEGNVVADTLLRSSRLRNSMLGLGMAKNILNEISHHCIDKKQCGVVLKDLESVQTHLARSCLSIYSIESMIYMTAGLLDEFKSPDVALESAITKASYHTLKELFNICTTSLDIIGPKSLHAGQKTETYFRNAAQLYTLGESIDNLSIYIALTGLQHAGTLMGDNIRMQRNPLFHPGHIFSKFMERSSIDNPKTTMDLKENVHPTLEPAALCIEHSVARLQMSVDLLFTRYGNGIVERHNEARRLADMVTTIYAMFASVARASRSYCIGLQLADHEMLTAMTICCDGRDKVKTLAQEIFNGQFVNNDNNLQRLSRQIVKSKGYFATHPLTYNF</sequence>
<evidence type="ECO:0000259" key="12">
    <source>
        <dbReference type="Pfam" id="PF02771"/>
    </source>
</evidence>
<name>A0A0L0CDI0_LUCCU</name>
<dbReference type="STRING" id="7375.A0A0L0CDI0"/>
<feature type="domain" description="ACAD9/ACADV-like C-terminal" evidence="13">
    <location>
        <begin position="517"/>
        <end position="636"/>
    </location>
</feature>
<protein>
    <recommendedName>
        <fullName evidence="16">Acyl-CoA dehydrogenase family member 9, mitochondrial</fullName>
    </recommendedName>
</protein>
<evidence type="ECO:0000259" key="11">
    <source>
        <dbReference type="Pfam" id="PF02770"/>
    </source>
</evidence>
<dbReference type="PANTHER" id="PTHR43884:SF9">
    <property type="entry name" value="COMPLEX I ASSEMBLY FACTOR ACAD9, MITOCHONDRIAL"/>
    <property type="match status" value="1"/>
</dbReference>
<dbReference type="GO" id="GO:0005739">
    <property type="term" value="C:mitochondrion"/>
    <property type="evidence" value="ECO:0007669"/>
    <property type="project" value="UniProtKB-SubCell"/>
</dbReference>
<evidence type="ECO:0000256" key="5">
    <source>
        <dbReference type="ARBA" id="ARBA00022827"/>
    </source>
</evidence>
<dbReference type="InterPro" id="IPR049448">
    <property type="entry name" value="ACAD9/ACADV-like_C"/>
</dbReference>
<comment type="caution">
    <text evidence="14">The sequence shown here is derived from an EMBL/GenBank/DDBJ whole genome shotgun (WGS) entry which is preliminary data.</text>
</comment>
<dbReference type="Gene3D" id="1.10.540.10">
    <property type="entry name" value="Acyl-CoA dehydrogenase/oxidase, N-terminal domain"/>
    <property type="match status" value="1"/>
</dbReference>
<dbReference type="InterPro" id="IPR046373">
    <property type="entry name" value="Acyl-CoA_Oxase/DH_mid-dom_sf"/>
</dbReference>
<dbReference type="GO" id="GO:0006631">
    <property type="term" value="P:fatty acid metabolic process"/>
    <property type="evidence" value="ECO:0007669"/>
    <property type="project" value="UniProtKB-ARBA"/>
</dbReference>
<dbReference type="Gene3D" id="1.20.140.10">
    <property type="entry name" value="Butyryl-CoA Dehydrogenase, subunit A, domain 3"/>
    <property type="match status" value="2"/>
</dbReference>
<dbReference type="PANTHER" id="PTHR43884">
    <property type="entry name" value="ACYL-COA DEHYDROGENASE"/>
    <property type="match status" value="1"/>
</dbReference>
<proteinExistence type="inferred from homology"/>
<dbReference type="InterPro" id="IPR006091">
    <property type="entry name" value="Acyl-CoA_Oxase/DH_mid-dom"/>
</dbReference>
<dbReference type="Pfam" id="PF02771">
    <property type="entry name" value="Acyl-CoA_dh_N"/>
    <property type="match status" value="1"/>
</dbReference>
<comment type="similarity">
    <text evidence="3 9">Belongs to the acyl-CoA dehydrogenase family.</text>
</comment>
<dbReference type="Pfam" id="PF21343">
    <property type="entry name" value="ACAD9-ACADV_C"/>
    <property type="match status" value="1"/>
</dbReference>
<dbReference type="Gene3D" id="2.40.110.10">
    <property type="entry name" value="Butyryl-CoA Dehydrogenase, subunit A, domain 2"/>
    <property type="match status" value="1"/>
</dbReference>
<comment type="cofactor">
    <cofactor evidence="1 9">
        <name>FAD</name>
        <dbReference type="ChEBI" id="CHEBI:57692"/>
    </cofactor>
</comment>
<dbReference type="GO" id="GO:0050660">
    <property type="term" value="F:flavin adenine dinucleotide binding"/>
    <property type="evidence" value="ECO:0007669"/>
    <property type="project" value="InterPro"/>
</dbReference>
<keyword evidence="15" id="KW-1185">Reference proteome</keyword>
<dbReference type="Pfam" id="PF02770">
    <property type="entry name" value="Acyl-CoA_dh_M"/>
    <property type="match status" value="1"/>
</dbReference>
<evidence type="ECO:0008006" key="16">
    <source>
        <dbReference type="Google" id="ProtNLM"/>
    </source>
</evidence>
<dbReference type="InterPro" id="IPR009075">
    <property type="entry name" value="AcylCo_DH/oxidase_C"/>
</dbReference>
<evidence type="ECO:0000256" key="1">
    <source>
        <dbReference type="ARBA" id="ARBA00001974"/>
    </source>
</evidence>